<reference evidence="6 7" key="1">
    <citation type="submission" date="2018-06" db="EMBL/GenBank/DDBJ databases">
        <authorList>
            <consortium name="Pathogen Informatics"/>
            <person name="Doyle S."/>
        </authorList>
    </citation>
    <scope>NUCLEOTIDE SEQUENCE [LARGE SCALE GENOMIC DNA]</scope>
    <source>
        <strain evidence="6 7">NCTC10702</strain>
    </source>
</reference>
<dbReference type="Pfam" id="PF10070">
    <property type="entry name" value="DabA"/>
    <property type="match status" value="1"/>
</dbReference>
<keyword evidence="5" id="KW-0472">Membrane</keyword>
<dbReference type="PANTHER" id="PTHR38344:SF1">
    <property type="entry name" value="INORGANIC CARBON TRANSPORTER SUBUNIT DABA-RELATED"/>
    <property type="match status" value="1"/>
</dbReference>
<evidence type="ECO:0000313" key="6">
    <source>
        <dbReference type="EMBL" id="SUL32472.1"/>
    </source>
</evidence>
<keyword evidence="1" id="KW-0813">Transport</keyword>
<dbReference type="PANTHER" id="PTHR38344">
    <property type="entry name" value="UPF0753 PROTEIN AQ_863"/>
    <property type="match status" value="1"/>
</dbReference>
<gene>
    <name evidence="6" type="ORF">NCTC10702_00829</name>
</gene>
<dbReference type="GO" id="GO:0046872">
    <property type="term" value="F:metal ion binding"/>
    <property type="evidence" value="ECO:0007669"/>
    <property type="project" value="UniProtKB-KW"/>
</dbReference>
<evidence type="ECO:0000256" key="3">
    <source>
        <dbReference type="ARBA" id="ARBA00022723"/>
    </source>
</evidence>
<evidence type="ECO:0000256" key="5">
    <source>
        <dbReference type="ARBA" id="ARBA00023136"/>
    </source>
</evidence>
<protein>
    <submittedName>
        <fullName evidence="6">Uncharacterized protein conserved in bacteria</fullName>
    </submittedName>
</protein>
<dbReference type="AlphaFoldDB" id="A0A380EDS6"/>
<keyword evidence="4" id="KW-0862">Zinc</keyword>
<keyword evidence="3" id="KW-0479">Metal-binding</keyword>
<keyword evidence="2" id="KW-1003">Cell membrane</keyword>
<evidence type="ECO:0000256" key="2">
    <source>
        <dbReference type="ARBA" id="ARBA00022475"/>
    </source>
</evidence>
<evidence type="ECO:0000256" key="4">
    <source>
        <dbReference type="ARBA" id="ARBA00022833"/>
    </source>
</evidence>
<evidence type="ECO:0000256" key="1">
    <source>
        <dbReference type="ARBA" id="ARBA00022448"/>
    </source>
</evidence>
<organism evidence="6 7">
    <name type="scientific">Staphylococcus aureus</name>
    <dbReference type="NCBI Taxonomy" id="1280"/>
    <lineage>
        <taxon>Bacteria</taxon>
        <taxon>Bacillati</taxon>
        <taxon>Bacillota</taxon>
        <taxon>Bacilli</taxon>
        <taxon>Bacillales</taxon>
        <taxon>Staphylococcaceae</taxon>
        <taxon>Staphylococcus</taxon>
    </lineage>
</organism>
<sequence length="349" mass="40682">MTTQLNINSVIENAKRVITPLSPISIFAARNPWEGLEADTFEDVAKWLRDVRDVDIFPNKALIESAVARGELDESVFNQLVTDMLLEHHYNIPQHYINLYIDNIKTLKDVPASYMNHSNVDVVADLLLEKSKRDMAESYHHYDVRPMSDAIIDEQGEPLSEQVNRQMIKWTKLYIDQFLSSWTMPKREQSFYHAWLHLAQHDHSFTKAQRQVIKGLPNDPEMTIESVLTHFSIDQEDYQAYVEGHLLALPGWAGMLYYRSQQHHFEQHLLTDYLAIRLVVEQLLVGDEFKSVAKDCESRSENWFKQTVASWCYYSDMPSDVLLQHDVNEIQTFIHFAATMNKNVFKIYG</sequence>
<dbReference type="EMBL" id="UHBY01000003">
    <property type="protein sequence ID" value="SUL32472.1"/>
    <property type="molecule type" value="Genomic_DNA"/>
</dbReference>
<dbReference type="Proteomes" id="UP000254116">
    <property type="component" value="Unassembled WGS sequence"/>
</dbReference>
<name>A0A380EDS6_STAAU</name>
<dbReference type="InterPro" id="IPR018752">
    <property type="entry name" value="DabA"/>
</dbReference>
<evidence type="ECO:0000313" key="7">
    <source>
        <dbReference type="Proteomes" id="UP000254116"/>
    </source>
</evidence>
<proteinExistence type="predicted"/>
<accession>A0A380EDS6</accession>